<evidence type="ECO:0000313" key="8">
    <source>
        <dbReference type="EMBL" id="NML64584.1"/>
    </source>
</evidence>
<dbReference type="SUPFAM" id="SSF46785">
    <property type="entry name" value="Winged helix' DNA-binding domain"/>
    <property type="match status" value="1"/>
</dbReference>
<comment type="caution">
    <text evidence="8">The sequence shown here is derived from an EMBL/GenBank/DDBJ whole genome shotgun (WGS) entry which is preliminary data.</text>
</comment>
<reference evidence="8 9" key="1">
    <citation type="submission" date="2020-04" db="EMBL/GenBank/DDBJ databases">
        <title>Hymenobacter polaris sp. nov., isolated from Arctic soil.</title>
        <authorList>
            <person name="Dahal R.H."/>
        </authorList>
    </citation>
    <scope>NUCLEOTIDE SEQUENCE [LARGE SCALE GENOMIC DNA]</scope>
    <source>
        <strain evidence="8 9">RP-2-7</strain>
    </source>
</reference>
<keyword evidence="1 8" id="KW-0808">Transferase</keyword>
<dbReference type="InterPro" id="IPR036390">
    <property type="entry name" value="WH_DNA-bd_sf"/>
</dbReference>
<dbReference type="InterPro" id="IPR023187">
    <property type="entry name" value="Tscrpt_reg_MarR-type_CS"/>
</dbReference>
<evidence type="ECO:0000256" key="4">
    <source>
        <dbReference type="ARBA" id="ARBA00023163"/>
    </source>
</evidence>
<keyword evidence="2" id="KW-0805">Transcription regulation</keyword>
<dbReference type="GO" id="GO:0016747">
    <property type="term" value="F:acyltransferase activity, transferring groups other than amino-acyl groups"/>
    <property type="evidence" value="ECO:0007669"/>
    <property type="project" value="InterPro"/>
</dbReference>
<dbReference type="Pfam" id="PF12802">
    <property type="entry name" value="MarR_2"/>
    <property type="match status" value="1"/>
</dbReference>
<gene>
    <name evidence="8" type="ORF">HHL22_05135</name>
</gene>
<name>A0A7Y0AC08_9BACT</name>
<dbReference type="PROSITE" id="PS51186">
    <property type="entry name" value="GNAT"/>
    <property type="match status" value="1"/>
</dbReference>
<evidence type="ECO:0000256" key="3">
    <source>
        <dbReference type="ARBA" id="ARBA00023125"/>
    </source>
</evidence>
<dbReference type="Gene3D" id="1.10.10.10">
    <property type="entry name" value="Winged helix-like DNA-binding domain superfamily/Winged helix DNA-binding domain"/>
    <property type="match status" value="1"/>
</dbReference>
<feature type="domain" description="N-acetyltransferase" evidence="7">
    <location>
        <begin position="176"/>
        <end position="317"/>
    </location>
</feature>
<keyword evidence="4" id="KW-0804">Transcription</keyword>
<dbReference type="Pfam" id="PF00583">
    <property type="entry name" value="Acetyltransf_1"/>
    <property type="match status" value="1"/>
</dbReference>
<dbReference type="PANTHER" id="PTHR43877">
    <property type="entry name" value="AMINOALKYLPHOSPHONATE N-ACETYLTRANSFERASE-RELATED-RELATED"/>
    <property type="match status" value="1"/>
</dbReference>
<dbReference type="PROSITE" id="PS01117">
    <property type="entry name" value="HTH_MARR_1"/>
    <property type="match status" value="1"/>
</dbReference>
<evidence type="ECO:0000259" key="7">
    <source>
        <dbReference type="PROSITE" id="PS51186"/>
    </source>
</evidence>
<accession>A0A7Y0AC08</accession>
<evidence type="ECO:0000313" key="9">
    <source>
        <dbReference type="Proteomes" id="UP000559626"/>
    </source>
</evidence>
<evidence type="ECO:0000256" key="1">
    <source>
        <dbReference type="ARBA" id="ARBA00022679"/>
    </source>
</evidence>
<organism evidence="8 9">
    <name type="scientific">Hymenobacter polaris</name>
    <dbReference type="NCBI Taxonomy" id="2682546"/>
    <lineage>
        <taxon>Bacteria</taxon>
        <taxon>Pseudomonadati</taxon>
        <taxon>Bacteroidota</taxon>
        <taxon>Cytophagia</taxon>
        <taxon>Cytophagales</taxon>
        <taxon>Hymenobacteraceae</taxon>
        <taxon>Hymenobacter</taxon>
    </lineage>
</organism>
<dbReference type="Proteomes" id="UP000559626">
    <property type="component" value="Unassembled WGS sequence"/>
</dbReference>
<dbReference type="InterPro" id="IPR050832">
    <property type="entry name" value="Bact_Acetyltransf"/>
</dbReference>
<dbReference type="InterPro" id="IPR000835">
    <property type="entry name" value="HTH_MarR-typ"/>
</dbReference>
<keyword evidence="5" id="KW-0012">Acyltransferase</keyword>
<dbReference type="SMART" id="SM00347">
    <property type="entry name" value="HTH_MARR"/>
    <property type="match status" value="1"/>
</dbReference>
<dbReference type="RefSeq" id="WP_169529871.1">
    <property type="nucleotide sequence ID" value="NZ_JABBGH010000001.1"/>
</dbReference>
<dbReference type="GO" id="GO:0003700">
    <property type="term" value="F:DNA-binding transcription factor activity"/>
    <property type="evidence" value="ECO:0007669"/>
    <property type="project" value="InterPro"/>
</dbReference>
<keyword evidence="3" id="KW-0238">DNA-binding</keyword>
<dbReference type="InterPro" id="IPR016181">
    <property type="entry name" value="Acyl_CoA_acyltransferase"/>
</dbReference>
<protein>
    <submittedName>
        <fullName evidence="8">Bifunctional helix-turn-helix transcriptional regulator/GNAT family N-acetyltransferase</fullName>
    </submittedName>
</protein>
<evidence type="ECO:0000256" key="2">
    <source>
        <dbReference type="ARBA" id="ARBA00023015"/>
    </source>
</evidence>
<dbReference type="GO" id="GO:0003677">
    <property type="term" value="F:DNA binding"/>
    <property type="evidence" value="ECO:0007669"/>
    <property type="project" value="UniProtKB-KW"/>
</dbReference>
<dbReference type="PANTHER" id="PTHR43877:SF2">
    <property type="entry name" value="AMINOALKYLPHOSPHONATE N-ACETYLTRANSFERASE-RELATED"/>
    <property type="match status" value="1"/>
</dbReference>
<sequence>MDFIHQLGPVALGSRLRRISEQLTAEASLIYADYNLAFQPRWYPVFYLVAQQPGLTANEIAERLGHTHAAVSQVVKELVKSELLAAEPSASDQRRRLLHLTARGQTLLPQLQAQTADVRHGIEDLLATAAPHLWSALEALEQHLHQQPLHQRVAAARQRRVSSGEYIRDYTAADQPIFRQLNVEWITRYFALEPADLKALDQPQDYILAPGGCILLAESAGQVVGACALIKLRDEPGYELAKMAVSPAAQGQGLGYRLGQAAVQRARELGATRLYLESNSVLTPALRLYRKLGFRPVANPPASPYARADVFMELFLT</sequence>
<dbReference type="AlphaFoldDB" id="A0A7Y0AC08"/>
<dbReference type="Gene3D" id="3.40.630.30">
    <property type="match status" value="1"/>
</dbReference>
<dbReference type="InterPro" id="IPR000182">
    <property type="entry name" value="GNAT_dom"/>
</dbReference>
<dbReference type="SUPFAM" id="SSF55729">
    <property type="entry name" value="Acyl-CoA N-acyltransferases (Nat)"/>
    <property type="match status" value="1"/>
</dbReference>
<dbReference type="InterPro" id="IPR036388">
    <property type="entry name" value="WH-like_DNA-bd_sf"/>
</dbReference>
<feature type="domain" description="HTH marR-type" evidence="6">
    <location>
        <begin position="9"/>
        <end position="146"/>
    </location>
</feature>
<dbReference type="EMBL" id="JABBGH010000001">
    <property type="protein sequence ID" value="NML64584.1"/>
    <property type="molecule type" value="Genomic_DNA"/>
</dbReference>
<dbReference type="CDD" id="cd04301">
    <property type="entry name" value="NAT_SF"/>
    <property type="match status" value="1"/>
</dbReference>
<evidence type="ECO:0000259" key="6">
    <source>
        <dbReference type="PROSITE" id="PS50995"/>
    </source>
</evidence>
<keyword evidence="9" id="KW-1185">Reference proteome</keyword>
<dbReference type="PROSITE" id="PS50995">
    <property type="entry name" value="HTH_MARR_2"/>
    <property type="match status" value="1"/>
</dbReference>
<proteinExistence type="predicted"/>
<evidence type="ECO:0000256" key="5">
    <source>
        <dbReference type="ARBA" id="ARBA00023315"/>
    </source>
</evidence>